<dbReference type="Gene3D" id="3.90.190.10">
    <property type="entry name" value="Protein tyrosine phosphatase superfamily"/>
    <property type="match status" value="1"/>
</dbReference>
<dbReference type="EC" id="3.1.3.48" evidence="3"/>
<name>A0AAU8DPF4_9ACTN</name>
<feature type="region of interest" description="Disordered" evidence="1">
    <location>
        <begin position="95"/>
        <end position="123"/>
    </location>
</feature>
<dbReference type="Pfam" id="PF13350">
    <property type="entry name" value="Y_phosphatase3"/>
    <property type="match status" value="1"/>
</dbReference>
<dbReference type="InterPro" id="IPR016130">
    <property type="entry name" value="Tyr_Pase_AS"/>
</dbReference>
<dbReference type="PROSITE" id="PS00383">
    <property type="entry name" value="TYR_PHOSPHATASE_1"/>
    <property type="match status" value="1"/>
</dbReference>
<dbReference type="PROSITE" id="PS50056">
    <property type="entry name" value="TYR_PHOSPHATASE_2"/>
    <property type="match status" value="1"/>
</dbReference>
<dbReference type="GO" id="GO:0004725">
    <property type="term" value="F:protein tyrosine phosphatase activity"/>
    <property type="evidence" value="ECO:0007669"/>
    <property type="project" value="UniProtKB-EC"/>
</dbReference>
<protein>
    <submittedName>
        <fullName evidence="3">Tyrosine-protein phosphatase</fullName>
        <ecNumber evidence="3">3.1.3.48</ecNumber>
    </submittedName>
</protein>
<dbReference type="InterPro" id="IPR000387">
    <property type="entry name" value="Tyr_Pase_dom"/>
</dbReference>
<accession>A0AAU8DPF4</accession>
<proteinExistence type="predicted"/>
<evidence type="ECO:0000256" key="1">
    <source>
        <dbReference type="SAM" id="MobiDB-lite"/>
    </source>
</evidence>
<reference evidence="3" key="1">
    <citation type="submission" date="2024-05" db="EMBL/GenBank/DDBJ databases">
        <authorList>
            <person name="Cai S.Y."/>
            <person name="Jin L.M."/>
            <person name="Li H.R."/>
        </authorList>
    </citation>
    <scope>NUCLEOTIDE SEQUENCE</scope>
    <source>
        <strain evidence="3">A5-74</strain>
    </source>
</reference>
<keyword evidence="3" id="KW-0378">Hydrolase</keyword>
<sequence length="280" mass="29798">MATPNWIEADGLVNLRDVGGIPTTDGGRIATDRLLRSDNLQDLSERDLALFAERGLTDVVDLRTGVEVRGEGPGPMSGVAGVTIHHHTLFIEDELHPPESSTGPAPEPVTVGKDTDGRPGESVRSEALPWVGLESSEEHENPVAGHYLSYLKDRPDSVLAALRVIAGARGATLVHCAAGKDRTGTIVALALLIAGADEQAVIDDYAASSDRMEQIVARLIASPTYRENLSGRPMSSHLTHPETMQGVLDALRRRGGVLAALAEAGWTDEDTARMRAKLLG</sequence>
<gene>
    <name evidence="3" type="ORF">ABLG96_01645</name>
</gene>
<feature type="domain" description="Tyrosine specific protein phosphatases" evidence="2">
    <location>
        <begin position="156"/>
        <end position="201"/>
    </location>
</feature>
<dbReference type="InterPro" id="IPR029021">
    <property type="entry name" value="Prot-tyrosine_phosphatase-like"/>
</dbReference>
<dbReference type="InterPro" id="IPR026893">
    <property type="entry name" value="Tyr/Ser_Pase_IphP-type"/>
</dbReference>
<evidence type="ECO:0000259" key="2">
    <source>
        <dbReference type="PROSITE" id="PS50056"/>
    </source>
</evidence>
<dbReference type="AlphaFoldDB" id="A0AAU8DPF4"/>
<evidence type="ECO:0000313" key="3">
    <source>
        <dbReference type="EMBL" id="XCG64075.1"/>
    </source>
</evidence>
<dbReference type="EMBL" id="CP159218">
    <property type="protein sequence ID" value="XCG64075.1"/>
    <property type="molecule type" value="Genomic_DNA"/>
</dbReference>
<feature type="compositionally biased region" description="Basic and acidic residues" evidence="1">
    <location>
        <begin position="113"/>
        <end position="123"/>
    </location>
</feature>
<organism evidence="3">
    <name type="scientific">Nakamurella sp. A5-74</name>
    <dbReference type="NCBI Taxonomy" id="3158264"/>
    <lineage>
        <taxon>Bacteria</taxon>
        <taxon>Bacillati</taxon>
        <taxon>Actinomycetota</taxon>
        <taxon>Actinomycetes</taxon>
        <taxon>Nakamurellales</taxon>
        <taxon>Nakamurellaceae</taxon>
        <taxon>Nakamurella</taxon>
    </lineage>
</organism>
<dbReference type="RefSeq" id="WP_353649689.1">
    <property type="nucleotide sequence ID" value="NZ_CP159218.1"/>
</dbReference>
<dbReference type="SUPFAM" id="SSF52799">
    <property type="entry name" value="(Phosphotyrosine protein) phosphatases II"/>
    <property type="match status" value="1"/>
</dbReference>